<protein>
    <submittedName>
        <fullName evidence="1">Uncharacterized protein</fullName>
    </submittedName>
</protein>
<proteinExistence type="predicted"/>
<dbReference type="AlphaFoldDB" id="A0A5C6CEL0"/>
<name>A0A5C6CEL0_9BACT</name>
<evidence type="ECO:0000313" key="1">
    <source>
        <dbReference type="EMBL" id="TWU22455.1"/>
    </source>
</evidence>
<reference evidence="1 2" key="1">
    <citation type="submission" date="2019-02" db="EMBL/GenBank/DDBJ databases">
        <title>Deep-cultivation of Planctomycetes and their phenomic and genomic characterization uncovers novel biology.</title>
        <authorList>
            <person name="Wiegand S."/>
            <person name="Jogler M."/>
            <person name="Boedeker C."/>
            <person name="Pinto D."/>
            <person name="Vollmers J."/>
            <person name="Rivas-Marin E."/>
            <person name="Kohn T."/>
            <person name="Peeters S.H."/>
            <person name="Heuer A."/>
            <person name="Rast P."/>
            <person name="Oberbeckmann S."/>
            <person name="Bunk B."/>
            <person name="Jeske O."/>
            <person name="Meyerdierks A."/>
            <person name="Storesund J.E."/>
            <person name="Kallscheuer N."/>
            <person name="Luecker S."/>
            <person name="Lage O.M."/>
            <person name="Pohl T."/>
            <person name="Merkel B.J."/>
            <person name="Hornburger P."/>
            <person name="Mueller R.-W."/>
            <person name="Bruemmer F."/>
            <person name="Labrenz M."/>
            <person name="Spormann A.M."/>
            <person name="Op Den Camp H."/>
            <person name="Overmann J."/>
            <person name="Amann R."/>
            <person name="Jetten M.S.M."/>
            <person name="Mascher T."/>
            <person name="Medema M.H."/>
            <person name="Devos D.P."/>
            <person name="Kaster A.-K."/>
            <person name="Ovreas L."/>
            <person name="Rohde M."/>
            <person name="Galperin M.Y."/>
            <person name="Jogler C."/>
        </authorList>
    </citation>
    <scope>NUCLEOTIDE SEQUENCE [LARGE SCALE GENOMIC DNA]</scope>
    <source>
        <strain evidence="1 2">Pla52o</strain>
    </source>
</reference>
<gene>
    <name evidence="1" type="ORF">Pla52o_35110</name>
</gene>
<keyword evidence="2" id="KW-1185">Reference proteome</keyword>
<dbReference type="RefSeq" id="WP_197169279.1">
    <property type="nucleotide sequence ID" value="NZ_SJPT01000005.1"/>
</dbReference>
<comment type="caution">
    <text evidence="1">The sequence shown here is derived from an EMBL/GenBank/DDBJ whole genome shotgun (WGS) entry which is preliminary data.</text>
</comment>
<sequence length="187" mass="20545">MIEAETALLEAVRDTLRTKLKLNESQCDVELDDETVPAISSAKHFSVSSAGLVAGKHHARSGGAIDLLLSVRVVVYHRMGDVPRDRRRSVLLERTRGLNADLTAVMDAIDFRYEPMNLATSNISTLGSREGFLEPLKFDSADTKPQPVFKDPYDAASSTAKGDPTLAIRRGVKFSGARFVMTRRQQA</sequence>
<evidence type="ECO:0000313" key="2">
    <source>
        <dbReference type="Proteomes" id="UP000316304"/>
    </source>
</evidence>
<dbReference type="Proteomes" id="UP000316304">
    <property type="component" value="Unassembled WGS sequence"/>
</dbReference>
<accession>A0A5C6CEL0</accession>
<organism evidence="1 2">
    <name type="scientific">Novipirellula galeiformis</name>
    <dbReference type="NCBI Taxonomy" id="2528004"/>
    <lineage>
        <taxon>Bacteria</taxon>
        <taxon>Pseudomonadati</taxon>
        <taxon>Planctomycetota</taxon>
        <taxon>Planctomycetia</taxon>
        <taxon>Pirellulales</taxon>
        <taxon>Pirellulaceae</taxon>
        <taxon>Novipirellula</taxon>
    </lineage>
</organism>
<dbReference type="EMBL" id="SJPT01000005">
    <property type="protein sequence ID" value="TWU22455.1"/>
    <property type="molecule type" value="Genomic_DNA"/>
</dbReference>